<name>A0A1Y1VZ45_9FUNG</name>
<comment type="caution">
    <text evidence="1">The sequence shown here is derived from an EMBL/GenBank/DDBJ whole genome shotgun (WGS) entry which is preliminary data.</text>
</comment>
<evidence type="ECO:0000313" key="1">
    <source>
        <dbReference type="EMBL" id="ORX66512.1"/>
    </source>
</evidence>
<organism evidence="1 2">
    <name type="scientific">Linderina pennispora</name>
    <dbReference type="NCBI Taxonomy" id="61395"/>
    <lineage>
        <taxon>Eukaryota</taxon>
        <taxon>Fungi</taxon>
        <taxon>Fungi incertae sedis</taxon>
        <taxon>Zoopagomycota</taxon>
        <taxon>Kickxellomycotina</taxon>
        <taxon>Kickxellomycetes</taxon>
        <taxon>Kickxellales</taxon>
        <taxon>Kickxellaceae</taxon>
        <taxon>Linderina</taxon>
    </lineage>
</organism>
<accession>A0A1Y1VZ45</accession>
<dbReference type="RefSeq" id="XP_040740500.1">
    <property type="nucleotide sequence ID" value="XM_040888543.1"/>
</dbReference>
<dbReference type="EMBL" id="MCFD01000015">
    <property type="protein sequence ID" value="ORX66512.1"/>
    <property type="molecule type" value="Genomic_DNA"/>
</dbReference>
<dbReference type="GeneID" id="63805191"/>
<gene>
    <name evidence="1" type="ORF">DL89DRAFT_270041</name>
</gene>
<evidence type="ECO:0000313" key="2">
    <source>
        <dbReference type="Proteomes" id="UP000193922"/>
    </source>
</evidence>
<reference evidence="1 2" key="1">
    <citation type="submission" date="2016-07" db="EMBL/GenBank/DDBJ databases">
        <title>Pervasive Adenine N6-methylation of Active Genes in Fungi.</title>
        <authorList>
            <consortium name="DOE Joint Genome Institute"/>
            <person name="Mondo S.J."/>
            <person name="Dannebaum R.O."/>
            <person name="Kuo R.C."/>
            <person name="Labutti K."/>
            <person name="Haridas S."/>
            <person name="Kuo A."/>
            <person name="Salamov A."/>
            <person name="Ahrendt S.R."/>
            <person name="Lipzen A."/>
            <person name="Sullivan W."/>
            <person name="Andreopoulos W.B."/>
            <person name="Clum A."/>
            <person name="Lindquist E."/>
            <person name="Daum C."/>
            <person name="Ramamoorthy G.K."/>
            <person name="Gryganskyi A."/>
            <person name="Culley D."/>
            <person name="Magnuson J.K."/>
            <person name="James T.Y."/>
            <person name="O'Malley M.A."/>
            <person name="Stajich J.E."/>
            <person name="Spatafora J.W."/>
            <person name="Visel A."/>
            <person name="Grigoriev I.V."/>
        </authorList>
    </citation>
    <scope>NUCLEOTIDE SEQUENCE [LARGE SCALE GENOMIC DNA]</scope>
    <source>
        <strain evidence="1 2">ATCC 12442</strain>
    </source>
</reference>
<dbReference type="Proteomes" id="UP000193922">
    <property type="component" value="Unassembled WGS sequence"/>
</dbReference>
<keyword evidence="2" id="KW-1185">Reference proteome</keyword>
<proteinExistence type="predicted"/>
<sequence length="137" mass="16201">MAFFQFTDSDVATIKPRVEYMTSMLKEGHGTAVTYKSLISWKMQKENAHTQDRHTLYSRILADPAVAAYRRALEWYVVTIRRKFEELCYLLPASKIACIKWFLYDYFDYIASDEFSPWNHSDIIDMEECIEALPVRH</sequence>
<dbReference type="AlphaFoldDB" id="A0A1Y1VZ45"/>
<protein>
    <submittedName>
        <fullName evidence="1">Uncharacterized protein</fullName>
    </submittedName>
</protein>